<dbReference type="EMBL" id="JBHTOH010000079">
    <property type="protein sequence ID" value="MFD1411508.1"/>
    <property type="molecule type" value="Genomic_DNA"/>
</dbReference>
<gene>
    <name evidence="2" type="ORF">ACFQ4R_07920</name>
</gene>
<dbReference type="InterPro" id="IPR021145">
    <property type="entry name" value="Portal_protein_SPP1_Gp6-like"/>
</dbReference>
<keyword evidence="3" id="KW-1185">Reference proteome</keyword>
<sequence>MGVIQSLGSITDHPKINIDPEEYRRIDIDRRYFSGKFKDIVYRNTYGDQKQRPFITLNMMKLVAQRFASLLYNEKSTITVETRKPKTDDNGEKITYDEPDKANVFVQGVLDSNDFDKNFERYLESCVAMGGLAIRPYVDMSTGEVKLSWVQAPNFFPLRSNTNDITSAAIATPSQQAENGKTAYYTLLEFHEWTPDDYVITNELYRSEVKGTVGVKWPLSQLYEGLEPETHIKGLSRPLFIYLKPAGFNNKSLVSPLGVGVCDNALSTLSQINDTYDQLNWEVKMGQRRVAVPDSMVRVNYNEATGKVEKQFDEDQNTFLSTGSMDDPKVTDLTTPIRGQEYITVLNQLLKTLEMQTGLSVGTFSFDGQSVKTATEVVSENSMTYQTRNSHLTMVERAVQELVVTICELAQATDFNGNKIYTGTIPTIDQVSIDFDDGIFTDKGVNADYWIKLEAAKMCPKWQAVMHILGVTETEAKRMVVEINDETIDQTPPETNPMFDPTSDDSSSKDGD</sequence>
<dbReference type="NCBIfam" id="TIGR01542">
    <property type="entry name" value="A118_put_portal"/>
    <property type="match status" value="1"/>
</dbReference>
<protein>
    <submittedName>
        <fullName evidence="2">Phage portal protein</fullName>
    </submittedName>
</protein>
<dbReference type="RefSeq" id="WP_225420229.1">
    <property type="nucleotide sequence ID" value="NZ_JBHTOH010000079.1"/>
</dbReference>
<feature type="region of interest" description="Disordered" evidence="1">
    <location>
        <begin position="486"/>
        <end position="512"/>
    </location>
</feature>
<evidence type="ECO:0000256" key="1">
    <source>
        <dbReference type="SAM" id="MobiDB-lite"/>
    </source>
</evidence>
<organism evidence="2 3">
    <name type="scientific">Lapidilactobacillus gannanensis</name>
    <dbReference type="NCBI Taxonomy" id="2486002"/>
    <lineage>
        <taxon>Bacteria</taxon>
        <taxon>Bacillati</taxon>
        <taxon>Bacillota</taxon>
        <taxon>Bacilli</taxon>
        <taxon>Lactobacillales</taxon>
        <taxon>Lactobacillaceae</taxon>
        <taxon>Lapidilactobacillus</taxon>
    </lineage>
</organism>
<accession>A0ABW4BNW3</accession>
<name>A0ABW4BNW3_9LACO</name>
<evidence type="ECO:0000313" key="2">
    <source>
        <dbReference type="EMBL" id="MFD1411508.1"/>
    </source>
</evidence>
<dbReference type="PIRSF" id="PIRSF011911">
    <property type="entry name" value="A118_put_portal"/>
    <property type="match status" value="1"/>
</dbReference>
<reference evidence="3" key="1">
    <citation type="journal article" date="2019" name="Int. J. Syst. Evol. Microbiol.">
        <title>The Global Catalogue of Microorganisms (GCM) 10K type strain sequencing project: providing services to taxonomists for standard genome sequencing and annotation.</title>
        <authorList>
            <consortium name="The Broad Institute Genomics Platform"/>
            <consortium name="The Broad Institute Genome Sequencing Center for Infectious Disease"/>
            <person name="Wu L."/>
            <person name="Ma J."/>
        </authorList>
    </citation>
    <scope>NUCLEOTIDE SEQUENCE [LARGE SCALE GENOMIC DNA]</scope>
    <source>
        <strain evidence="3">CCM 8937</strain>
    </source>
</reference>
<comment type="caution">
    <text evidence="2">The sequence shown here is derived from an EMBL/GenBank/DDBJ whole genome shotgun (WGS) entry which is preliminary data.</text>
</comment>
<dbReference type="Proteomes" id="UP001597191">
    <property type="component" value="Unassembled WGS sequence"/>
</dbReference>
<dbReference type="Pfam" id="PF05133">
    <property type="entry name" value="SPP1_portal"/>
    <property type="match status" value="1"/>
</dbReference>
<dbReference type="InterPro" id="IPR006432">
    <property type="entry name" value="Phage_portal_A118-type"/>
</dbReference>
<evidence type="ECO:0000313" key="3">
    <source>
        <dbReference type="Proteomes" id="UP001597191"/>
    </source>
</evidence>
<proteinExistence type="predicted"/>